<comment type="catalytic activity">
    <reaction evidence="10 11">
        <text>RNA(n) + a ribonucleoside 5'-triphosphate = RNA(n+1) + diphosphate</text>
        <dbReference type="Rhea" id="RHEA:21248"/>
        <dbReference type="Rhea" id="RHEA-COMP:14527"/>
        <dbReference type="Rhea" id="RHEA-COMP:17342"/>
        <dbReference type="ChEBI" id="CHEBI:33019"/>
        <dbReference type="ChEBI" id="CHEBI:61557"/>
        <dbReference type="ChEBI" id="CHEBI:140395"/>
        <dbReference type="EC" id="2.7.7.6"/>
    </reaction>
</comment>
<reference evidence="14 15" key="1">
    <citation type="submission" date="2020-06" db="EMBL/GenBank/DDBJ databases">
        <title>Anoxygenic phototrophic Chloroflexota member uses a Type I reaction center.</title>
        <authorList>
            <person name="Tsuji J.M."/>
            <person name="Shaw N.A."/>
            <person name="Nagashima S."/>
            <person name="Venkiteswaran J."/>
            <person name="Schiff S.L."/>
            <person name="Hanada S."/>
            <person name="Tank M."/>
            <person name="Neufeld J.D."/>
        </authorList>
    </citation>
    <scope>NUCLEOTIDE SEQUENCE [LARGE SCALE GENOMIC DNA]</scope>
    <source>
        <strain evidence="14">L227-S17</strain>
    </source>
</reference>
<sequence>MFDVALKVENVATAENYGRFKIEPLEPGYGITLGNALRRILLSSIPGAAITSIKIDGVSHEFTSLPNIKEDVTEIILNAKRIRLRSFSERPVRMNLSLRGERVACAGDIEAPGQLVEIINIDQPIATLDSSDARLDMELTVERGVGYIPAENRDNMPIGVIPVDAIFTPIPRVNYVVEHTRVGQMTDYDRLLLEVWTDGSIEPGEALSQAATILRQHSEIIANFNRTAEPEREQLPGAGTIEPKLYETPIEDLNLSVRTYNCLKRSNITKVGQILAMDEKDLLSVRNFGRKSYDELREQLIRHGFMSTATPIGPFSGTGLYEDSDEDGALLSADGGDGLYGGNGGLDDE</sequence>
<accession>A0A8T7LW83</accession>
<comment type="subunit">
    <text evidence="11">Homodimer. The RNAP catalytic core consists of 2 alpha, 1 beta, 1 beta' and 1 omega subunit. When a sigma factor is associated with the core the holoenzyme is formed, which can initiate transcription.</text>
</comment>
<organism evidence="14 15">
    <name type="scientific">Candidatus Chlorohelix allophototropha</name>
    <dbReference type="NCBI Taxonomy" id="3003348"/>
    <lineage>
        <taxon>Bacteria</taxon>
        <taxon>Bacillati</taxon>
        <taxon>Chloroflexota</taxon>
        <taxon>Chloroflexia</taxon>
        <taxon>Candidatus Chloroheliales</taxon>
        <taxon>Candidatus Chloroheliaceae</taxon>
        <taxon>Candidatus Chlorohelix</taxon>
    </lineage>
</organism>
<dbReference type="Gene3D" id="2.170.120.12">
    <property type="entry name" value="DNA-directed RNA polymerase, insert domain"/>
    <property type="match status" value="1"/>
</dbReference>
<dbReference type="GO" id="GO:0005737">
    <property type="term" value="C:cytoplasm"/>
    <property type="evidence" value="ECO:0007669"/>
    <property type="project" value="UniProtKB-ARBA"/>
</dbReference>
<dbReference type="InterPro" id="IPR011262">
    <property type="entry name" value="DNA-dir_RNA_pol_insert"/>
</dbReference>
<evidence type="ECO:0000256" key="11">
    <source>
        <dbReference type="HAMAP-Rule" id="MF_00059"/>
    </source>
</evidence>
<dbReference type="NCBIfam" id="NF003513">
    <property type="entry name" value="PRK05182.1-2"/>
    <property type="match status" value="1"/>
</dbReference>
<dbReference type="NCBIfam" id="NF003519">
    <property type="entry name" value="PRK05182.2-5"/>
    <property type="match status" value="1"/>
</dbReference>
<evidence type="ECO:0000256" key="9">
    <source>
        <dbReference type="ARBA" id="ARBA00033070"/>
    </source>
</evidence>
<feature type="region of interest" description="Alpha N-terminal domain (alpha-NTD)" evidence="11">
    <location>
        <begin position="1"/>
        <end position="225"/>
    </location>
</feature>
<dbReference type="FunFam" id="2.170.120.12:FF:000001">
    <property type="entry name" value="DNA-directed RNA polymerase subunit alpha"/>
    <property type="match status" value="1"/>
</dbReference>
<feature type="region of interest" description="Disordered" evidence="12">
    <location>
        <begin position="323"/>
        <end position="349"/>
    </location>
</feature>
<dbReference type="InterPro" id="IPR036603">
    <property type="entry name" value="RBP11-like"/>
</dbReference>
<dbReference type="EC" id="2.7.7.6" evidence="2 11"/>
<evidence type="ECO:0000256" key="7">
    <source>
        <dbReference type="ARBA" id="ARBA00023163"/>
    </source>
</evidence>
<dbReference type="Gene3D" id="3.30.1360.10">
    <property type="entry name" value="RNA polymerase, RBP11-like subunit"/>
    <property type="match status" value="1"/>
</dbReference>
<dbReference type="SMART" id="SM00662">
    <property type="entry name" value="RPOLD"/>
    <property type="match status" value="1"/>
</dbReference>
<dbReference type="HAMAP" id="MF_00059">
    <property type="entry name" value="RNApol_bact_RpoA"/>
    <property type="match status" value="1"/>
</dbReference>
<evidence type="ECO:0000256" key="10">
    <source>
        <dbReference type="ARBA" id="ARBA00048552"/>
    </source>
</evidence>
<comment type="function">
    <text evidence="11">DNA-dependent RNA polymerase catalyzes the transcription of DNA into RNA using the four ribonucleoside triphosphates as substrates.</text>
</comment>
<evidence type="ECO:0000256" key="3">
    <source>
        <dbReference type="ARBA" id="ARBA00015972"/>
    </source>
</evidence>
<dbReference type="GO" id="GO:0003899">
    <property type="term" value="F:DNA-directed RNA polymerase activity"/>
    <property type="evidence" value="ECO:0007669"/>
    <property type="project" value="UniProtKB-UniRule"/>
</dbReference>
<dbReference type="AlphaFoldDB" id="A0A8T7LW83"/>
<keyword evidence="6 11" id="KW-0548">Nucleotidyltransferase</keyword>
<keyword evidence="7 11" id="KW-0804">Transcription</keyword>
<dbReference type="GO" id="GO:0000428">
    <property type="term" value="C:DNA-directed RNA polymerase complex"/>
    <property type="evidence" value="ECO:0007669"/>
    <property type="project" value="UniProtKB-KW"/>
</dbReference>
<dbReference type="Proteomes" id="UP000521676">
    <property type="component" value="Unassembled WGS sequence"/>
</dbReference>
<evidence type="ECO:0000256" key="6">
    <source>
        <dbReference type="ARBA" id="ARBA00022695"/>
    </source>
</evidence>
<feature type="compositionally biased region" description="Gly residues" evidence="12">
    <location>
        <begin position="335"/>
        <end position="349"/>
    </location>
</feature>
<feature type="region of interest" description="Alpha C-terminal domain (alpha-CTD)" evidence="11">
    <location>
        <begin position="241"/>
        <end position="349"/>
    </location>
</feature>
<evidence type="ECO:0000256" key="4">
    <source>
        <dbReference type="ARBA" id="ARBA00022478"/>
    </source>
</evidence>
<evidence type="ECO:0000256" key="1">
    <source>
        <dbReference type="ARBA" id="ARBA00007123"/>
    </source>
</evidence>
<keyword evidence="5 11" id="KW-0808">Transferase</keyword>
<feature type="domain" description="DNA-directed RNA polymerase RpoA/D/Rpb3-type" evidence="13">
    <location>
        <begin position="17"/>
        <end position="224"/>
    </location>
</feature>
<dbReference type="SUPFAM" id="SSF47789">
    <property type="entry name" value="C-terminal domain of RNA polymerase alpha subunit"/>
    <property type="match status" value="1"/>
</dbReference>
<dbReference type="Pfam" id="PF01193">
    <property type="entry name" value="RNA_pol_L"/>
    <property type="match status" value="1"/>
</dbReference>
<gene>
    <name evidence="11" type="primary">rpoA</name>
    <name evidence="14" type="ORF">HXX08_10415</name>
</gene>
<proteinExistence type="inferred from homology"/>
<dbReference type="GO" id="GO:0046983">
    <property type="term" value="F:protein dimerization activity"/>
    <property type="evidence" value="ECO:0007669"/>
    <property type="project" value="InterPro"/>
</dbReference>
<dbReference type="InterPro" id="IPR011773">
    <property type="entry name" value="DNA-dir_RpoA"/>
</dbReference>
<dbReference type="CDD" id="cd06928">
    <property type="entry name" value="RNAP_alpha_NTD"/>
    <property type="match status" value="1"/>
</dbReference>
<comment type="similarity">
    <text evidence="1 11">Belongs to the RNA polymerase alpha chain family.</text>
</comment>
<evidence type="ECO:0000313" key="15">
    <source>
        <dbReference type="Proteomes" id="UP000521676"/>
    </source>
</evidence>
<keyword evidence="4 11" id="KW-0240">DNA-directed RNA polymerase</keyword>
<dbReference type="Gene3D" id="1.10.150.20">
    <property type="entry name" value="5' to 3' exonuclease, C-terminal subdomain"/>
    <property type="match status" value="1"/>
</dbReference>
<dbReference type="SUPFAM" id="SSF55257">
    <property type="entry name" value="RBP11-like subunits of RNA polymerase"/>
    <property type="match status" value="1"/>
</dbReference>
<name>A0A8T7LW83_9CHLR</name>
<dbReference type="NCBIfam" id="TIGR02027">
    <property type="entry name" value="rpoA"/>
    <property type="match status" value="1"/>
</dbReference>
<dbReference type="InterPro" id="IPR011260">
    <property type="entry name" value="RNAP_asu_C"/>
</dbReference>
<evidence type="ECO:0000256" key="12">
    <source>
        <dbReference type="SAM" id="MobiDB-lite"/>
    </source>
</evidence>
<evidence type="ECO:0000313" key="14">
    <source>
        <dbReference type="EMBL" id="NWJ46278.1"/>
    </source>
</evidence>
<dbReference type="GO" id="GO:0003677">
    <property type="term" value="F:DNA binding"/>
    <property type="evidence" value="ECO:0007669"/>
    <property type="project" value="UniProtKB-UniRule"/>
</dbReference>
<dbReference type="EMBL" id="JACATZ010000001">
    <property type="protein sequence ID" value="NWJ46278.1"/>
    <property type="molecule type" value="Genomic_DNA"/>
</dbReference>
<dbReference type="InterPro" id="IPR036643">
    <property type="entry name" value="RNApol_insert_sf"/>
</dbReference>
<dbReference type="RefSeq" id="WP_341467538.1">
    <property type="nucleotide sequence ID" value="NZ_CP128399.1"/>
</dbReference>
<comment type="domain">
    <text evidence="11">The N-terminal domain is essential for RNAP assembly and basal transcription, whereas the C-terminal domain is involved in interaction with transcriptional regulators and with upstream promoter elements.</text>
</comment>
<comment type="caution">
    <text evidence="14">The sequence shown here is derived from an EMBL/GenBank/DDBJ whole genome shotgun (WGS) entry which is preliminary data.</text>
</comment>
<dbReference type="GO" id="GO:0006351">
    <property type="term" value="P:DNA-templated transcription"/>
    <property type="evidence" value="ECO:0007669"/>
    <property type="project" value="UniProtKB-UniRule"/>
</dbReference>
<evidence type="ECO:0000256" key="5">
    <source>
        <dbReference type="ARBA" id="ARBA00022679"/>
    </source>
</evidence>
<evidence type="ECO:0000256" key="2">
    <source>
        <dbReference type="ARBA" id="ARBA00012418"/>
    </source>
</evidence>
<dbReference type="Pfam" id="PF01000">
    <property type="entry name" value="RNA_pol_A_bac"/>
    <property type="match status" value="1"/>
</dbReference>
<evidence type="ECO:0000256" key="8">
    <source>
        <dbReference type="ARBA" id="ARBA00032524"/>
    </source>
</evidence>
<dbReference type="InterPro" id="IPR011263">
    <property type="entry name" value="DNA-dir_RNA_pol_RpoA/D/Rpb3"/>
</dbReference>
<evidence type="ECO:0000259" key="13">
    <source>
        <dbReference type="SMART" id="SM00662"/>
    </source>
</evidence>
<protein>
    <recommendedName>
        <fullName evidence="3 11">DNA-directed RNA polymerase subunit alpha</fullName>
        <shortName evidence="11">RNAP subunit alpha</shortName>
        <ecNumber evidence="2 11">2.7.7.6</ecNumber>
    </recommendedName>
    <alternativeName>
        <fullName evidence="9 11">RNA polymerase subunit alpha</fullName>
    </alternativeName>
    <alternativeName>
        <fullName evidence="8 11">Transcriptase subunit alpha</fullName>
    </alternativeName>
</protein>
<dbReference type="SUPFAM" id="SSF56553">
    <property type="entry name" value="Insert subdomain of RNA polymerase alpha subunit"/>
    <property type="match status" value="1"/>
</dbReference>
<dbReference type="Pfam" id="PF03118">
    <property type="entry name" value="RNA_pol_A_CTD"/>
    <property type="match status" value="1"/>
</dbReference>